<dbReference type="RefSeq" id="XP_041284179.1">
    <property type="nucleotide sequence ID" value="XM_041430235.1"/>
</dbReference>
<organism evidence="1 2">
    <name type="scientific">Suillus discolor</name>
    <dbReference type="NCBI Taxonomy" id="1912936"/>
    <lineage>
        <taxon>Eukaryota</taxon>
        <taxon>Fungi</taxon>
        <taxon>Dikarya</taxon>
        <taxon>Basidiomycota</taxon>
        <taxon>Agaricomycotina</taxon>
        <taxon>Agaricomycetes</taxon>
        <taxon>Agaricomycetidae</taxon>
        <taxon>Boletales</taxon>
        <taxon>Suillineae</taxon>
        <taxon>Suillaceae</taxon>
        <taxon>Suillus</taxon>
    </lineage>
</organism>
<dbReference type="OrthoDB" id="1750432at2759"/>
<comment type="caution">
    <text evidence="1">The sequence shown here is derived from an EMBL/GenBank/DDBJ whole genome shotgun (WGS) entry which is preliminary data.</text>
</comment>
<accession>A0A9P7ERH2</accession>
<feature type="non-terminal residue" evidence="1">
    <location>
        <position position="183"/>
    </location>
</feature>
<dbReference type="EMBL" id="JABBWM010000479">
    <property type="protein sequence ID" value="KAG2080851.1"/>
    <property type="molecule type" value="Genomic_DNA"/>
</dbReference>
<evidence type="ECO:0000313" key="2">
    <source>
        <dbReference type="Proteomes" id="UP000823399"/>
    </source>
</evidence>
<dbReference type="GeneID" id="64692494"/>
<feature type="non-terminal residue" evidence="1">
    <location>
        <position position="1"/>
    </location>
</feature>
<gene>
    <name evidence="1" type="ORF">F5147DRAFT_541142</name>
</gene>
<evidence type="ECO:0000313" key="1">
    <source>
        <dbReference type="EMBL" id="KAG2080851.1"/>
    </source>
</evidence>
<keyword evidence="2" id="KW-1185">Reference proteome</keyword>
<name>A0A9P7ERH2_9AGAM</name>
<dbReference type="AlphaFoldDB" id="A0A9P7ERH2"/>
<reference evidence="1" key="1">
    <citation type="journal article" date="2020" name="New Phytol.">
        <title>Comparative genomics reveals dynamic genome evolution in host specialist ectomycorrhizal fungi.</title>
        <authorList>
            <person name="Lofgren L.A."/>
            <person name="Nguyen N.H."/>
            <person name="Vilgalys R."/>
            <person name="Ruytinx J."/>
            <person name="Liao H.L."/>
            <person name="Branco S."/>
            <person name="Kuo A."/>
            <person name="LaButti K."/>
            <person name="Lipzen A."/>
            <person name="Andreopoulos W."/>
            <person name="Pangilinan J."/>
            <person name="Riley R."/>
            <person name="Hundley H."/>
            <person name="Na H."/>
            <person name="Barry K."/>
            <person name="Grigoriev I.V."/>
            <person name="Stajich J.E."/>
            <person name="Kennedy P.G."/>
        </authorList>
    </citation>
    <scope>NUCLEOTIDE SEQUENCE</scope>
    <source>
        <strain evidence="1">FC423</strain>
    </source>
</reference>
<sequence length="183" mass="21333">GGSIPGDANPWKPIPLERFTVYRVSDDQHVIIDREDRRDPEVTVPTSLLLSPRFQLANWYAAKSWRTSGPGPSTHETLEKETLDMQTPLATRVEQLLTQRGRYPGDHPDYGQRNRFECMHHSNGTYEIRDHVREFNVIVPVNLLLNEKFRLAKWYEKQLQRAHNELCERLQGGMEETNILRSL</sequence>
<protein>
    <submittedName>
        <fullName evidence="1">Uncharacterized protein</fullName>
    </submittedName>
</protein>
<dbReference type="Proteomes" id="UP000823399">
    <property type="component" value="Unassembled WGS sequence"/>
</dbReference>
<proteinExistence type="predicted"/>